<dbReference type="Pfam" id="PF02882">
    <property type="entry name" value="THF_DHG_CYH_C"/>
    <property type="match status" value="1"/>
</dbReference>
<feature type="domain" description="Tetrahydrofolate dehydrogenase/cyclohydrolase NAD(P)-binding" evidence="11">
    <location>
        <begin position="508"/>
        <end position="577"/>
    </location>
</feature>
<reference evidence="13" key="1">
    <citation type="journal article" date="2019" name="IScience">
        <title>Narwhal Genome Reveals Long-Term Low Genetic Diversity despite Current Large Abundance Size.</title>
        <authorList>
            <person name="Westbury M.V."/>
            <person name="Petersen B."/>
            <person name="Garde E."/>
            <person name="Heide-Jorgensen M.P."/>
            <person name="Lorenzen E.D."/>
        </authorList>
    </citation>
    <scope>NUCLEOTIDE SEQUENCE [LARGE SCALE GENOMIC DNA]</scope>
</reference>
<comment type="catalytic activity">
    <reaction evidence="7">
        <text>(6R)-5,10-methenyltetrahydrofolate + H2O = (6R)-10-formyltetrahydrofolate + H(+)</text>
        <dbReference type="Rhea" id="RHEA:23700"/>
        <dbReference type="ChEBI" id="CHEBI:15377"/>
        <dbReference type="ChEBI" id="CHEBI:15378"/>
        <dbReference type="ChEBI" id="CHEBI:57455"/>
        <dbReference type="ChEBI" id="CHEBI:195366"/>
        <dbReference type="EC" id="3.5.4.9"/>
    </reaction>
</comment>
<feature type="compositionally biased region" description="Low complexity" evidence="8">
    <location>
        <begin position="14"/>
        <end position="28"/>
    </location>
</feature>
<evidence type="ECO:0000313" key="13">
    <source>
        <dbReference type="Proteomes" id="UP000308365"/>
    </source>
</evidence>
<evidence type="ECO:0000259" key="11">
    <source>
        <dbReference type="Pfam" id="PF02882"/>
    </source>
</evidence>
<keyword evidence="9" id="KW-0812">Transmembrane</keyword>
<evidence type="ECO:0000256" key="1">
    <source>
        <dbReference type="ARBA" id="ARBA00011738"/>
    </source>
</evidence>
<name>A0A4U1ED05_MONMO</name>
<evidence type="ECO:0000256" key="4">
    <source>
        <dbReference type="ARBA" id="ARBA00022801"/>
    </source>
</evidence>
<keyword evidence="3" id="KW-0554">One-carbon metabolism</keyword>
<dbReference type="Gene3D" id="3.40.50.720">
    <property type="entry name" value="NAD(P)-binding Rossmann-like Domain"/>
    <property type="match status" value="2"/>
</dbReference>
<dbReference type="Gene3D" id="3.40.50.10860">
    <property type="entry name" value="Leucine Dehydrogenase, chain A, domain 1"/>
    <property type="match status" value="1"/>
</dbReference>
<keyword evidence="6" id="KW-0511">Multifunctional enzyme</keyword>
<dbReference type="InterPro" id="IPR046346">
    <property type="entry name" value="Aminoacid_DH-like_N_sf"/>
</dbReference>
<dbReference type="InterPro" id="IPR036291">
    <property type="entry name" value="NAD(P)-bd_dom_sf"/>
</dbReference>
<dbReference type="GO" id="GO:0004487">
    <property type="term" value="F:methylenetetrahydrofolate dehydrogenase (NAD+) activity"/>
    <property type="evidence" value="ECO:0007669"/>
    <property type="project" value="TreeGrafter"/>
</dbReference>
<feature type="transmembrane region" description="Helical" evidence="9">
    <location>
        <begin position="438"/>
        <end position="463"/>
    </location>
</feature>
<comment type="subunit">
    <text evidence="1">Homodimer.</text>
</comment>
<feature type="domain" description="Tetrahydrofolate dehydrogenase/cyclohydrolase catalytic" evidence="10">
    <location>
        <begin position="191"/>
        <end position="306"/>
    </location>
</feature>
<dbReference type="InterPro" id="IPR020630">
    <property type="entry name" value="THF_DH/CycHdrlase_cat_dom"/>
</dbReference>
<evidence type="ECO:0000256" key="9">
    <source>
        <dbReference type="SAM" id="Phobius"/>
    </source>
</evidence>
<gene>
    <name evidence="12" type="ORF">EI555_001321</name>
</gene>
<feature type="region of interest" description="Disordered" evidence="8">
    <location>
        <begin position="1"/>
        <end position="64"/>
    </location>
</feature>
<evidence type="ECO:0000256" key="8">
    <source>
        <dbReference type="SAM" id="MobiDB-lite"/>
    </source>
</evidence>
<dbReference type="PANTHER" id="PTHR48099">
    <property type="entry name" value="C-1-TETRAHYDROFOLATE SYNTHASE, CYTOPLASMIC-RELATED"/>
    <property type="match status" value="1"/>
</dbReference>
<keyword evidence="5" id="KW-0560">Oxidoreductase</keyword>
<dbReference type="InterPro" id="IPR020631">
    <property type="entry name" value="THF_DH/CycHdrlase_NAD-bd_dom"/>
</dbReference>
<feature type="non-terminal residue" evidence="12">
    <location>
        <position position="1"/>
    </location>
</feature>
<dbReference type="GO" id="GO:0035999">
    <property type="term" value="P:tetrahydrofolate interconversion"/>
    <property type="evidence" value="ECO:0007669"/>
    <property type="project" value="TreeGrafter"/>
</dbReference>
<keyword evidence="4" id="KW-0378">Hydrolase</keyword>
<evidence type="ECO:0000256" key="7">
    <source>
        <dbReference type="ARBA" id="ARBA00036357"/>
    </source>
</evidence>
<sequence>LGFASRPRPLTVQGSFGPASGPHSAPGPTRAWYPREPSAGGTRFPAEPGRGRARPAAARTGAAGGGASVLEPGFAAMTVSARAFWLLRGRLGRVSALGRSAVSLLAAPGTAGRAFRGFRSSGLRTSREKRFHVPEVATVCLPTCPHPQSSLLICRYSIKSELTLPLGQKAMGPRIYTMAWSFEDGHDAIIISGTEMAKQIQKEIQGGVESWISLGNGRPHLSIILVGDNPASHTYVRKKIKAAAAVGICSEIILKPKDVSQEELLDITNQLNMDPRVSGILVQLPLPDHVDERTVCNGIAPEKDVDGFHIINIGRLCLDQHSLIPATASAVWEIIKRTGWSMGRIETFGKNVVVAGRSKNAGMPIAMLLHTDGEHERPGEDDRLHLQDTVFLKAQLPHWCSAFALKLPTYCNFYISGDATVTIAHRYTPKEQLKIHTLLADVIVVAAGYFFLVIQSIFFYLLLPLCCLFNSLEGLVKADMGMTFRVYMLHCINTIDSELTGAEFKGCHKNTCSHQKFHKMSTIILNYPWLNDAIYKGIPKLITSDMVKEGAAVIDVGINYVHDPMTGKTKLVGDVDF</sequence>
<dbReference type="SUPFAM" id="SSF51735">
    <property type="entry name" value="NAD(P)-binding Rossmann-fold domains"/>
    <property type="match status" value="1"/>
</dbReference>
<evidence type="ECO:0000313" key="12">
    <source>
        <dbReference type="EMBL" id="TKC33922.1"/>
    </source>
</evidence>
<keyword evidence="9" id="KW-1133">Transmembrane helix</keyword>
<dbReference type="GO" id="GO:0004488">
    <property type="term" value="F:methylenetetrahydrofolate dehydrogenase (NADP+) activity"/>
    <property type="evidence" value="ECO:0007669"/>
    <property type="project" value="InterPro"/>
</dbReference>
<dbReference type="GO" id="GO:0004477">
    <property type="term" value="F:methenyltetrahydrofolate cyclohydrolase activity"/>
    <property type="evidence" value="ECO:0007669"/>
    <property type="project" value="UniProtKB-EC"/>
</dbReference>
<dbReference type="EMBL" id="RWIC01002217">
    <property type="protein sequence ID" value="TKC33922.1"/>
    <property type="molecule type" value="Genomic_DNA"/>
</dbReference>
<feature type="non-terminal residue" evidence="12">
    <location>
        <position position="577"/>
    </location>
</feature>
<evidence type="ECO:0000259" key="10">
    <source>
        <dbReference type="Pfam" id="PF00763"/>
    </source>
</evidence>
<keyword evidence="9" id="KW-0472">Membrane</keyword>
<dbReference type="EC" id="3.5.4.9" evidence="2"/>
<dbReference type="Pfam" id="PF00763">
    <property type="entry name" value="THF_DHG_CYH"/>
    <property type="match status" value="1"/>
</dbReference>
<dbReference type="PANTHER" id="PTHR48099:SF7">
    <property type="entry name" value="BIFUNCTIONAL METHYLENETETRAHYDROFOLATE DEHYDROGENASE_CYCLOHYDROLASE 2, MITOCHONDRIAL"/>
    <property type="match status" value="1"/>
</dbReference>
<proteinExistence type="predicted"/>
<dbReference type="GO" id="GO:0005739">
    <property type="term" value="C:mitochondrion"/>
    <property type="evidence" value="ECO:0007669"/>
    <property type="project" value="TreeGrafter"/>
</dbReference>
<dbReference type="AlphaFoldDB" id="A0A4U1ED05"/>
<dbReference type="Proteomes" id="UP000308365">
    <property type="component" value="Unassembled WGS sequence"/>
</dbReference>
<comment type="caution">
    <text evidence="12">The sequence shown here is derived from an EMBL/GenBank/DDBJ whole genome shotgun (WGS) entry which is preliminary data.</text>
</comment>
<evidence type="ECO:0000256" key="3">
    <source>
        <dbReference type="ARBA" id="ARBA00022563"/>
    </source>
</evidence>
<evidence type="ECO:0000256" key="2">
    <source>
        <dbReference type="ARBA" id="ARBA00012776"/>
    </source>
</evidence>
<evidence type="ECO:0000256" key="6">
    <source>
        <dbReference type="ARBA" id="ARBA00023268"/>
    </source>
</evidence>
<dbReference type="PRINTS" id="PR00085">
    <property type="entry name" value="THFDHDRGNASE"/>
</dbReference>
<dbReference type="SUPFAM" id="SSF53223">
    <property type="entry name" value="Aminoacid dehydrogenase-like, N-terminal domain"/>
    <property type="match status" value="1"/>
</dbReference>
<dbReference type="FunFam" id="3.40.50.10860:FF:000005">
    <property type="entry name" value="C-1-tetrahydrofolate synthase, cytoplasmic, putative"/>
    <property type="match status" value="1"/>
</dbReference>
<dbReference type="InterPro" id="IPR000672">
    <property type="entry name" value="THF_DH/CycHdrlase"/>
</dbReference>
<evidence type="ECO:0000256" key="5">
    <source>
        <dbReference type="ARBA" id="ARBA00023002"/>
    </source>
</evidence>
<accession>A0A4U1ED05</accession>
<protein>
    <recommendedName>
        <fullName evidence="2">methenyltetrahydrofolate cyclohydrolase</fullName>
        <ecNumber evidence="2">3.5.4.9</ecNumber>
    </recommendedName>
</protein>
<organism evidence="12 13">
    <name type="scientific">Monodon monoceros</name>
    <name type="common">Narwhal</name>
    <name type="synonym">Ceratodon monodon</name>
    <dbReference type="NCBI Taxonomy" id="40151"/>
    <lineage>
        <taxon>Eukaryota</taxon>
        <taxon>Metazoa</taxon>
        <taxon>Chordata</taxon>
        <taxon>Craniata</taxon>
        <taxon>Vertebrata</taxon>
        <taxon>Euteleostomi</taxon>
        <taxon>Mammalia</taxon>
        <taxon>Eutheria</taxon>
        <taxon>Laurasiatheria</taxon>
        <taxon>Artiodactyla</taxon>
        <taxon>Whippomorpha</taxon>
        <taxon>Cetacea</taxon>
        <taxon>Odontoceti</taxon>
        <taxon>Monodontidae</taxon>
        <taxon>Monodon</taxon>
    </lineage>
</organism>